<proteinExistence type="predicted"/>
<organism evidence="2 3">
    <name type="scientific">Marasmiellus scandens</name>
    <dbReference type="NCBI Taxonomy" id="2682957"/>
    <lineage>
        <taxon>Eukaryota</taxon>
        <taxon>Fungi</taxon>
        <taxon>Dikarya</taxon>
        <taxon>Basidiomycota</taxon>
        <taxon>Agaricomycotina</taxon>
        <taxon>Agaricomycetes</taxon>
        <taxon>Agaricomycetidae</taxon>
        <taxon>Agaricales</taxon>
        <taxon>Marasmiineae</taxon>
        <taxon>Omphalotaceae</taxon>
        <taxon>Marasmiellus</taxon>
    </lineage>
</organism>
<feature type="compositionally biased region" description="Low complexity" evidence="1">
    <location>
        <begin position="100"/>
        <end position="115"/>
    </location>
</feature>
<evidence type="ECO:0000313" key="3">
    <source>
        <dbReference type="Proteomes" id="UP001498398"/>
    </source>
</evidence>
<dbReference type="Proteomes" id="UP001498398">
    <property type="component" value="Unassembled WGS sequence"/>
</dbReference>
<accession>A0ABR1IY16</accession>
<feature type="region of interest" description="Disordered" evidence="1">
    <location>
        <begin position="692"/>
        <end position="716"/>
    </location>
</feature>
<protein>
    <submittedName>
        <fullName evidence="2">Uncharacterized protein</fullName>
    </submittedName>
</protein>
<feature type="compositionally biased region" description="Polar residues" evidence="1">
    <location>
        <begin position="203"/>
        <end position="216"/>
    </location>
</feature>
<feature type="compositionally biased region" description="Low complexity" evidence="1">
    <location>
        <begin position="694"/>
        <end position="716"/>
    </location>
</feature>
<evidence type="ECO:0000256" key="1">
    <source>
        <dbReference type="SAM" id="MobiDB-lite"/>
    </source>
</evidence>
<reference evidence="2 3" key="1">
    <citation type="submission" date="2024-01" db="EMBL/GenBank/DDBJ databases">
        <title>A draft genome for the cacao thread blight pathogen Marasmiellus scandens.</title>
        <authorList>
            <person name="Baruah I.K."/>
            <person name="Leung J."/>
            <person name="Bukari Y."/>
            <person name="Amoako-Attah I."/>
            <person name="Meinhardt L.W."/>
            <person name="Bailey B.A."/>
            <person name="Cohen S.P."/>
        </authorList>
    </citation>
    <scope>NUCLEOTIDE SEQUENCE [LARGE SCALE GENOMIC DNA]</scope>
    <source>
        <strain evidence="2 3">GH-19</strain>
    </source>
</reference>
<feature type="region of interest" description="Disordered" evidence="1">
    <location>
        <begin position="777"/>
        <end position="802"/>
    </location>
</feature>
<comment type="caution">
    <text evidence="2">The sequence shown here is derived from an EMBL/GenBank/DDBJ whole genome shotgun (WGS) entry which is preliminary data.</text>
</comment>
<feature type="compositionally biased region" description="Basic and acidic residues" evidence="1">
    <location>
        <begin position="238"/>
        <end position="265"/>
    </location>
</feature>
<keyword evidence="3" id="KW-1185">Reference proteome</keyword>
<feature type="compositionally biased region" description="Low complexity" evidence="1">
    <location>
        <begin position="79"/>
        <end position="89"/>
    </location>
</feature>
<gene>
    <name evidence="2" type="ORF">VKT23_016277</name>
</gene>
<dbReference type="EMBL" id="JBANRG010000060">
    <property type="protein sequence ID" value="KAK7441999.1"/>
    <property type="molecule type" value="Genomic_DNA"/>
</dbReference>
<sequence length="802" mass="87114">MPAKRKQNPPTPLSSCENLRSSPRKKPRLSSPSDADIPDSDEIPGSLSDEQELVPPRHSTRNMDAINENVSKWRDDASSVEPSKSPSPEHGTPPPYRHLTPPTSVPARSRSVSPVAALTKDERTAQVLAKIKADAIERAARANLEEEDALPVFKEILSDSDDDLELPSLSNDRKGKGKAADKDKGKGKQKEVWVEVPNRYSFRDTTLAQSPPSSKSAQKRPADRKPSSSKKPATKKSNPFDELLKEKRLAEKHGRDEESRRRAERTASGQDAMMDVDDDNWDADESALFTSSPGGITSDEDLTFDADDERRLYGQTNGAITGIIAAERERQDLAQQEERKLGVPLWVQIDDDTGMDVDEELKPVDFGDLNKYPILHSLHTALQDSRDTQATLLFNSGVLMHLDIPKSTSIIDRVCDIALANNSTVLNQAAFHALLNRWNTTHSGPGISLDTILDVLAEFGADVSKFASSSRPTSKAKSSKRRDVGDREDTLFRMIKLLTASASSQLLDPDDAPDIMLTIVAIVLDASTSPALYRDIMVCADAICCSLSDDYEESKILEIGICNRILEYISDSAAVNQVRAISLLANGSGRTARIARWIAYACISNKTLVTANDYADAPPLEDLFNLLASSLVMSSTTAASASSNPSTSKPIFTNVFKIDLDTNFFEMEYHAQMLDIALSDISSYIPGEATFAASPSKSGSGSLSLSSSSSLGKSESPLLGLRTCIEALHSKINDTRGSRLERSRTKAALKNLSMRIYYQRKAGMSARTRPTMWGMGGGGGGGGSGAAPGAKVKARARVKEVK</sequence>
<feature type="compositionally biased region" description="Basic and acidic residues" evidence="1">
    <location>
        <begin position="171"/>
        <end position="193"/>
    </location>
</feature>
<evidence type="ECO:0000313" key="2">
    <source>
        <dbReference type="EMBL" id="KAK7441999.1"/>
    </source>
</evidence>
<feature type="region of interest" description="Disordered" evidence="1">
    <location>
        <begin position="1"/>
        <end position="115"/>
    </location>
</feature>
<name>A0ABR1IY16_9AGAR</name>
<feature type="region of interest" description="Disordered" evidence="1">
    <location>
        <begin position="157"/>
        <end position="278"/>
    </location>
</feature>
<feature type="compositionally biased region" description="Gly residues" evidence="1">
    <location>
        <begin position="777"/>
        <end position="786"/>
    </location>
</feature>